<sequence length="340" mass="38719">MPLIEPPQLADLQELVDTAAGLVEVSVPCRVEAAGRDFPVYAIAVGNPSPDVPAVGFFGGVHGLERVGADVVIGYLRNIVNRLPWDTLLQLQLERLRMVFMPIVNPGGLWLGTRANPRGVDLMRNAPIDSAEPLPNLLAGQRLSARLPWYRGEAGAPMEPENQAVCRFVEAELLPHRFSLSVDCHSGFGVRDRIWFPYAHTAAPIEHIGELHAMSRLLDLGHPHHRYVFEPQSHQYLANGDLWDHLYATTRDRPDALFLPLTLEMGSWLWVRKNPRQFLSRHGFFNPLIQHRLERALRRHIAWLDFVARLAYSHGRWLPTGAARDWHRQRAMARWYAPRR</sequence>
<evidence type="ECO:0000313" key="10">
    <source>
        <dbReference type="Proteomes" id="UP000193427"/>
    </source>
</evidence>
<evidence type="ECO:0000256" key="3">
    <source>
        <dbReference type="ARBA" id="ARBA00022670"/>
    </source>
</evidence>
<evidence type="ECO:0000256" key="6">
    <source>
        <dbReference type="ARBA" id="ARBA00022833"/>
    </source>
</evidence>
<dbReference type="InterPro" id="IPR057246">
    <property type="entry name" value="CARBOXYPEPT_ZN_1"/>
</dbReference>
<evidence type="ECO:0000256" key="1">
    <source>
        <dbReference type="ARBA" id="ARBA00001947"/>
    </source>
</evidence>
<dbReference type="PANTHER" id="PTHR11705">
    <property type="entry name" value="PROTEASE FAMILY M14 CARBOXYPEPTIDASE A,B"/>
    <property type="match status" value="1"/>
</dbReference>
<dbReference type="GO" id="GO:0004181">
    <property type="term" value="F:metallocarboxypeptidase activity"/>
    <property type="evidence" value="ECO:0007669"/>
    <property type="project" value="InterPro"/>
</dbReference>
<dbReference type="STRING" id="946333.A4W93_16370"/>
<dbReference type="GO" id="GO:0005615">
    <property type="term" value="C:extracellular space"/>
    <property type="evidence" value="ECO:0007669"/>
    <property type="project" value="TreeGrafter"/>
</dbReference>
<keyword evidence="9" id="KW-0121">Carboxypeptidase</keyword>
<evidence type="ECO:0000259" key="8">
    <source>
        <dbReference type="Pfam" id="PF00246"/>
    </source>
</evidence>
<evidence type="ECO:0000256" key="7">
    <source>
        <dbReference type="ARBA" id="ARBA00023049"/>
    </source>
</evidence>
<feature type="domain" description="Peptidase M14" evidence="8">
    <location>
        <begin position="39"/>
        <end position="245"/>
    </location>
</feature>
<keyword evidence="3" id="KW-0645">Protease</keyword>
<protein>
    <submittedName>
        <fullName evidence="9">Zinc carboxypeptidase</fullName>
    </submittedName>
</protein>
<dbReference type="AlphaFoldDB" id="A0A1W6LAM4"/>
<dbReference type="GO" id="GO:0008270">
    <property type="term" value="F:zinc ion binding"/>
    <property type="evidence" value="ECO:0007669"/>
    <property type="project" value="InterPro"/>
</dbReference>
<evidence type="ECO:0000256" key="4">
    <source>
        <dbReference type="ARBA" id="ARBA00022723"/>
    </source>
</evidence>
<dbReference type="InterPro" id="IPR000834">
    <property type="entry name" value="Peptidase_M14"/>
</dbReference>
<proteinExistence type="inferred from homology"/>
<dbReference type="PANTHER" id="PTHR11705:SF143">
    <property type="entry name" value="SLL0236 PROTEIN"/>
    <property type="match status" value="1"/>
</dbReference>
<dbReference type="Proteomes" id="UP000193427">
    <property type="component" value="Chromosome"/>
</dbReference>
<reference evidence="9 10" key="1">
    <citation type="submission" date="2016-04" db="EMBL/GenBank/DDBJ databases">
        <title>Complete genome sequence of natural rubber-degrading, novel Gram-negative bacterium, Rhizobacter gummiphilus strain NS21.</title>
        <authorList>
            <person name="Tabata M."/>
            <person name="Kasai D."/>
            <person name="Fukuda M."/>
        </authorList>
    </citation>
    <scope>NUCLEOTIDE SEQUENCE [LARGE SCALE GENOMIC DNA]</scope>
    <source>
        <strain evidence="9 10">NS21</strain>
    </source>
</reference>
<dbReference type="OrthoDB" id="9779324at2"/>
<evidence type="ECO:0000313" key="9">
    <source>
        <dbReference type="EMBL" id="ARN21345.1"/>
    </source>
</evidence>
<dbReference type="KEGG" id="rgu:A4W93_16370"/>
<dbReference type="PROSITE" id="PS00132">
    <property type="entry name" value="CARBOXYPEPT_ZN_1"/>
    <property type="match status" value="1"/>
</dbReference>
<keyword evidence="7" id="KW-0482">Metalloprotease</keyword>
<comment type="similarity">
    <text evidence="2">Belongs to the peptidase M14 family.</text>
</comment>
<keyword evidence="4" id="KW-0479">Metal-binding</keyword>
<dbReference type="Gene3D" id="3.40.630.10">
    <property type="entry name" value="Zn peptidases"/>
    <property type="match status" value="1"/>
</dbReference>
<dbReference type="GO" id="GO:0006508">
    <property type="term" value="P:proteolysis"/>
    <property type="evidence" value="ECO:0007669"/>
    <property type="project" value="UniProtKB-KW"/>
</dbReference>
<comment type="cofactor">
    <cofactor evidence="1">
        <name>Zn(2+)</name>
        <dbReference type="ChEBI" id="CHEBI:29105"/>
    </cofactor>
</comment>
<gene>
    <name evidence="9" type="ORF">A4W93_16370</name>
</gene>
<keyword evidence="10" id="KW-1185">Reference proteome</keyword>
<accession>A0A1W6LAM4</accession>
<dbReference type="SUPFAM" id="SSF53187">
    <property type="entry name" value="Zn-dependent exopeptidases"/>
    <property type="match status" value="1"/>
</dbReference>
<dbReference type="EMBL" id="CP015118">
    <property type="protein sequence ID" value="ARN21345.1"/>
    <property type="molecule type" value="Genomic_DNA"/>
</dbReference>
<dbReference type="Pfam" id="PF00246">
    <property type="entry name" value="Peptidase_M14"/>
    <property type="match status" value="1"/>
</dbReference>
<evidence type="ECO:0000256" key="5">
    <source>
        <dbReference type="ARBA" id="ARBA00022801"/>
    </source>
</evidence>
<dbReference type="RefSeq" id="WP_085751637.1">
    <property type="nucleotide sequence ID" value="NZ_BSPR01000013.1"/>
</dbReference>
<keyword evidence="6" id="KW-0862">Zinc</keyword>
<keyword evidence="5" id="KW-0378">Hydrolase</keyword>
<organism evidence="9 10">
    <name type="scientific">Piscinibacter gummiphilus</name>
    <dbReference type="NCBI Taxonomy" id="946333"/>
    <lineage>
        <taxon>Bacteria</taxon>
        <taxon>Pseudomonadati</taxon>
        <taxon>Pseudomonadota</taxon>
        <taxon>Betaproteobacteria</taxon>
        <taxon>Burkholderiales</taxon>
        <taxon>Sphaerotilaceae</taxon>
        <taxon>Piscinibacter</taxon>
    </lineage>
</organism>
<evidence type="ECO:0000256" key="2">
    <source>
        <dbReference type="ARBA" id="ARBA00005988"/>
    </source>
</evidence>
<name>A0A1W6LAM4_9BURK</name>